<proteinExistence type="predicted"/>
<accession>A0A7L5AGY1</accession>
<dbReference type="Proteomes" id="UP000464507">
    <property type="component" value="Chromosome"/>
</dbReference>
<name>A0A7L5AGY1_9MICO</name>
<dbReference type="OrthoDB" id="5178481at2"/>
<evidence type="ECO:0000256" key="1">
    <source>
        <dbReference type="SAM" id="SignalP"/>
    </source>
</evidence>
<organism evidence="2 3">
    <name type="scientific">Marisediminicola antarctica</name>
    <dbReference type="NCBI Taxonomy" id="674079"/>
    <lineage>
        <taxon>Bacteria</taxon>
        <taxon>Bacillati</taxon>
        <taxon>Actinomycetota</taxon>
        <taxon>Actinomycetes</taxon>
        <taxon>Micrococcales</taxon>
        <taxon>Microbacteriaceae</taxon>
        <taxon>Marisediminicola</taxon>
    </lineage>
</organism>
<evidence type="ECO:0008006" key="4">
    <source>
        <dbReference type="Google" id="ProtNLM"/>
    </source>
</evidence>
<reference evidence="2 3" key="1">
    <citation type="submission" date="2016-09" db="EMBL/GenBank/DDBJ databases">
        <title>Complete genome sequence of microbes from the polar regions.</title>
        <authorList>
            <person name="Liao L."/>
            <person name="Chen B."/>
        </authorList>
    </citation>
    <scope>NUCLEOTIDE SEQUENCE [LARGE SCALE GENOMIC DNA]</scope>
    <source>
        <strain evidence="2 3">ZS314</strain>
    </source>
</reference>
<keyword evidence="1" id="KW-0732">Signal</keyword>
<dbReference type="AlphaFoldDB" id="A0A7L5AGY1"/>
<protein>
    <recommendedName>
        <fullName evidence="4">DUF3558 domain-containing protein</fullName>
    </recommendedName>
</protein>
<dbReference type="RefSeq" id="WP_161886198.1">
    <property type="nucleotide sequence ID" value="NZ_CP017146.1"/>
</dbReference>
<evidence type="ECO:0000313" key="3">
    <source>
        <dbReference type="Proteomes" id="UP000464507"/>
    </source>
</evidence>
<evidence type="ECO:0000313" key="2">
    <source>
        <dbReference type="EMBL" id="QHO69823.1"/>
    </source>
</evidence>
<dbReference type="PROSITE" id="PS51257">
    <property type="entry name" value="PROKAR_LIPOPROTEIN"/>
    <property type="match status" value="1"/>
</dbReference>
<dbReference type="KEGG" id="mant:BHD05_09370"/>
<sequence length="210" mass="21916">MTHLRSFTRAAAVMLLITALAGCAGAESPGGSPSIVGPEEPPTAIPADGEVLGIGTVLQKDGDDPQLCLGAVAESYPPPCGGPPISGWDWATVDGEESASGVTWGTYAVQGTWDGARFTVTQPPIMLALYDAMANPDPRDDPANAGATDEGELLEIQEELQGDAAVLGSYPSNGYLFVDVIYDDGQIQRYMDEIYGENVVAVRSALRDLG</sequence>
<feature type="signal peptide" evidence="1">
    <location>
        <begin position="1"/>
        <end position="26"/>
    </location>
</feature>
<feature type="chain" id="PRO_5029474203" description="DUF3558 domain-containing protein" evidence="1">
    <location>
        <begin position="27"/>
        <end position="210"/>
    </location>
</feature>
<dbReference type="EMBL" id="CP017146">
    <property type="protein sequence ID" value="QHO69823.1"/>
    <property type="molecule type" value="Genomic_DNA"/>
</dbReference>
<keyword evidence="3" id="KW-1185">Reference proteome</keyword>
<gene>
    <name evidence="2" type="ORF">BHD05_09370</name>
</gene>